<dbReference type="Pfam" id="PF10318">
    <property type="entry name" value="7TM_GPCR_Srh"/>
    <property type="match status" value="1"/>
</dbReference>
<organism evidence="2 3">
    <name type="scientific">Pristionchus mayeri</name>
    <dbReference type="NCBI Taxonomy" id="1317129"/>
    <lineage>
        <taxon>Eukaryota</taxon>
        <taxon>Metazoa</taxon>
        <taxon>Ecdysozoa</taxon>
        <taxon>Nematoda</taxon>
        <taxon>Chromadorea</taxon>
        <taxon>Rhabditida</taxon>
        <taxon>Rhabditina</taxon>
        <taxon>Diplogasteromorpha</taxon>
        <taxon>Diplogasteroidea</taxon>
        <taxon>Neodiplogasteridae</taxon>
        <taxon>Pristionchus</taxon>
    </lineage>
</organism>
<keyword evidence="1" id="KW-0472">Membrane</keyword>
<gene>
    <name evidence="2" type="ORF">PMAYCL1PPCAC_19671</name>
</gene>
<dbReference type="PANTHER" id="PTHR22941">
    <property type="entry name" value="SERPENTINE RECEPTOR"/>
    <property type="match status" value="1"/>
</dbReference>
<proteinExistence type="predicted"/>
<reference evidence="3" key="1">
    <citation type="submission" date="2022-10" db="EMBL/GenBank/DDBJ databases">
        <title>Genome assembly of Pristionchus species.</title>
        <authorList>
            <person name="Yoshida K."/>
            <person name="Sommer R.J."/>
        </authorList>
    </citation>
    <scope>NUCLEOTIDE SEQUENCE [LARGE SCALE GENOMIC DNA]</scope>
    <source>
        <strain evidence="3">RS5460</strain>
    </source>
</reference>
<dbReference type="InterPro" id="IPR053220">
    <property type="entry name" value="Nematode_rcpt-like_serp_H"/>
</dbReference>
<comment type="caution">
    <text evidence="2">The sequence shown here is derived from an EMBL/GenBank/DDBJ whole genome shotgun (WGS) entry which is preliminary data.</text>
</comment>
<accession>A0AAN5CRM7</accession>
<dbReference type="AlphaFoldDB" id="A0AAN5CRM7"/>
<feature type="non-terminal residue" evidence="2">
    <location>
        <position position="144"/>
    </location>
</feature>
<dbReference type="Proteomes" id="UP001328107">
    <property type="component" value="Unassembled WGS sequence"/>
</dbReference>
<protein>
    <recommendedName>
        <fullName evidence="4">G protein-coupled receptor</fullName>
    </recommendedName>
</protein>
<feature type="transmembrane region" description="Helical" evidence="1">
    <location>
        <begin position="30"/>
        <end position="53"/>
    </location>
</feature>
<dbReference type="EMBL" id="BTRK01000004">
    <property type="protein sequence ID" value="GMR49476.1"/>
    <property type="molecule type" value="Genomic_DNA"/>
</dbReference>
<sequence length="144" mass="16027">AYYRRSDLPVNLHWVIEKASYIIIRHSTSIIVEGAFVAALCGGNLFLIVLMLVQTLYEIHNGITNSSAATRKYQERAVTALKLQGIVPSTVYGIPIAYIFAAYLYAYFIAGFESTSHDPILGTLSAFSLIPMNWHTFVHSLTIL</sequence>
<keyword evidence="3" id="KW-1185">Reference proteome</keyword>
<keyword evidence="1" id="KW-0812">Transmembrane</keyword>
<evidence type="ECO:0000256" key="1">
    <source>
        <dbReference type="SAM" id="Phobius"/>
    </source>
</evidence>
<feature type="non-terminal residue" evidence="2">
    <location>
        <position position="1"/>
    </location>
</feature>
<keyword evidence="1" id="KW-1133">Transmembrane helix</keyword>
<evidence type="ECO:0000313" key="2">
    <source>
        <dbReference type="EMBL" id="GMR49476.1"/>
    </source>
</evidence>
<evidence type="ECO:0008006" key="4">
    <source>
        <dbReference type="Google" id="ProtNLM"/>
    </source>
</evidence>
<name>A0AAN5CRM7_9BILA</name>
<dbReference type="PANTHER" id="PTHR22941:SF26">
    <property type="entry name" value="SERPENTINE RECEPTOR, CLASS H"/>
    <property type="match status" value="1"/>
</dbReference>
<feature type="transmembrane region" description="Helical" evidence="1">
    <location>
        <begin position="91"/>
        <end position="110"/>
    </location>
</feature>
<evidence type="ECO:0000313" key="3">
    <source>
        <dbReference type="Proteomes" id="UP001328107"/>
    </source>
</evidence>
<dbReference type="InterPro" id="IPR019422">
    <property type="entry name" value="7TM_GPCR_serpentine_rcpt_Srh"/>
</dbReference>